<keyword evidence="3" id="KW-0808">Transferase</keyword>
<keyword evidence="1" id="KW-0812">Transmembrane</keyword>
<protein>
    <submittedName>
        <fullName evidence="3">Glycosyltransferase family 1 protein</fullName>
    </submittedName>
</protein>
<evidence type="ECO:0000313" key="3">
    <source>
        <dbReference type="EMBL" id="TMJ11684.1"/>
    </source>
</evidence>
<sequence>MRCETVILLTYYYRQEDRDHRMLRHIIGAFCPTYLPFDLHLYDPLKRMFRRVIVYDFLRRRAELGLKAMNDEVLALVREERPKYVLWTSFYDDIRNITLEAIRKEGATVVGWFFDDEWRFSSYSKYWIPYLDYCVTNAISVVPRYRQLGARVIQTVPNSGVTVDVDWAHLEEGYDLAFVGSTRTADRRRYLDEFRINNTPVNVFGEGHGGYVPFERMLDIFRTSRINLNFSKAGSYPWVRQIKGRVFQVCLAGGFLLTEYSLGLEKYFEPGKEVVSFNSPRDMINKARYYLNHEAERRAIARAGWERANMEYSSSRMVARVFEEIEEDLARRVRGSDSAARLKMTIQARKVFARYHQDWGSARIQEDDRRNFWEDDLALALSYVPWSIFAWLYRVLGLLPLSVRFSVFSRLRRLENRRLGITALHWITFRSFVRRMIEGFLRKSQ</sequence>
<reference evidence="3 4" key="1">
    <citation type="journal article" date="2019" name="Nat. Microbiol.">
        <title>Mediterranean grassland soil C-N compound turnover is dependent on rainfall and depth, and is mediated by genomically divergent microorganisms.</title>
        <authorList>
            <person name="Diamond S."/>
            <person name="Andeer P.F."/>
            <person name="Li Z."/>
            <person name="Crits-Christoph A."/>
            <person name="Burstein D."/>
            <person name="Anantharaman K."/>
            <person name="Lane K.R."/>
            <person name="Thomas B.C."/>
            <person name="Pan C."/>
            <person name="Northen T.R."/>
            <person name="Banfield J.F."/>
        </authorList>
    </citation>
    <scope>NUCLEOTIDE SEQUENCE [LARGE SCALE GENOMIC DNA]</scope>
    <source>
        <strain evidence="3">NP_1</strain>
    </source>
</reference>
<evidence type="ECO:0000313" key="4">
    <source>
        <dbReference type="Proteomes" id="UP000315217"/>
    </source>
</evidence>
<proteinExistence type="predicted"/>
<dbReference type="EMBL" id="VBAI01000052">
    <property type="protein sequence ID" value="TMJ11684.1"/>
    <property type="molecule type" value="Genomic_DNA"/>
</dbReference>
<dbReference type="GO" id="GO:0016740">
    <property type="term" value="F:transferase activity"/>
    <property type="evidence" value="ECO:0007669"/>
    <property type="project" value="UniProtKB-KW"/>
</dbReference>
<gene>
    <name evidence="3" type="ORF">E6G98_04505</name>
</gene>
<feature type="domain" description="Spore protein YkvP/CgeB glycosyl transferase-like" evidence="2">
    <location>
        <begin position="188"/>
        <end position="320"/>
    </location>
</feature>
<keyword evidence="1" id="KW-0472">Membrane</keyword>
<evidence type="ECO:0000259" key="2">
    <source>
        <dbReference type="Pfam" id="PF13524"/>
    </source>
</evidence>
<accession>A0A537LUJ9</accession>
<feature type="transmembrane region" description="Helical" evidence="1">
    <location>
        <begin position="388"/>
        <end position="408"/>
    </location>
</feature>
<name>A0A537LUJ9_9BACT</name>
<dbReference type="AlphaFoldDB" id="A0A537LUJ9"/>
<organism evidence="3 4">
    <name type="scientific">Candidatus Segetimicrobium genomatis</name>
    <dbReference type="NCBI Taxonomy" id="2569760"/>
    <lineage>
        <taxon>Bacteria</taxon>
        <taxon>Bacillati</taxon>
        <taxon>Candidatus Sysuimicrobiota</taxon>
        <taxon>Candidatus Sysuimicrobiia</taxon>
        <taxon>Candidatus Sysuimicrobiales</taxon>
        <taxon>Candidatus Segetimicrobiaceae</taxon>
        <taxon>Candidatus Segetimicrobium</taxon>
    </lineage>
</organism>
<evidence type="ECO:0000256" key="1">
    <source>
        <dbReference type="SAM" id="Phobius"/>
    </source>
</evidence>
<comment type="caution">
    <text evidence="3">The sequence shown here is derived from an EMBL/GenBank/DDBJ whole genome shotgun (WGS) entry which is preliminary data.</text>
</comment>
<dbReference type="Proteomes" id="UP000315217">
    <property type="component" value="Unassembled WGS sequence"/>
</dbReference>
<keyword evidence="1" id="KW-1133">Transmembrane helix</keyword>
<dbReference type="InterPro" id="IPR055259">
    <property type="entry name" value="YkvP/CgeB_Glyco_trans-like"/>
</dbReference>
<dbReference type="Pfam" id="PF13524">
    <property type="entry name" value="Glyco_trans_1_2"/>
    <property type="match status" value="1"/>
</dbReference>